<dbReference type="KEGG" id="nav:JQS30_01980"/>
<dbReference type="GO" id="GO:0004061">
    <property type="term" value="F:arylformamidase activity"/>
    <property type="evidence" value="ECO:0007669"/>
    <property type="project" value="InterPro"/>
</dbReference>
<dbReference type="Pfam" id="PF04199">
    <property type="entry name" value="Cyclase"/>
    <property type="match status" value="1"/>
</dbReference>
<evidence type="ECO:0000313" key="1">
    <source>
        <dbReference type="EMBL" id="QSB05721.1"/>
    </source>
</evidence>
<dbReference type="EMBL" id="CP070496">
    <property type="protein sequence ID" value="QSB05721.1"/>
    <property type="molecule type" value="Genomic_DNA"/>
</dbReference>
<protein>
    <submittedName>
        <fullName evidence="1">Cyclase family protein</fullName>
    </submittedName>
</protein>
<reference evidence="1" key="1">
    <citation type="submission" date="2021-02" db="EMBL/GenBank/DDBJ databases">
        <title>Natronoglycomyces albus gen. nov., sp. nov, a haloalkaliphilic actinobacterium from a soda solonchak soil.</title>
        <authorList>
            <person name="Sorokin D.Y."/>
            <person name="Khijniak T.V."/>
            <person name="Zakharycheva A.P."/>
            <person name="Boueva O.V."/>
            <person name="Ariskina E.V."/>
            <person name="Hahnke R.L."/>
            <person name="Bunk B."/>
            <person name="Sproer C."/>
            <person name="Schumann P."/>
            <person name="Evtushenko L.I."/>
            <person name="Kublanov I.V."/>
        </authorList>
    </citation>
    <scope>NUCLEOTIDE SEQUENCE</scope>
    <source>
        <strain evidence="1">DSM 106290</strain>
    </source>
</reference>
<dbReference type="GO" id="GO:0019441">
    <property type="term" value="P:L-tryptophan catabolic process to kynurenine"/>
    <property type="evidence" value="ECO:0007669"/>
    <property type="project" value="InterPro"/>
</dbReference>
<name>A0A895XIV0_9ACTN</name>
<keyword evidence="2" id="KW-1185">Reference proteome</keyword>
<dbReference type="Proteomes" id="UP000662939">
    <property type="component" value="Chromosome"/>
</dbReference>
<dbReference type="PANTHER" id="PTHR31118:SF12">
    <property type="entry name" value="CYCLASE-LIKE PROTEIN 2"/>
    <property type="match status" value="1"/>
</dbReference>
<dbReference type="PANTHER" id="PTHR31118">
    <property type="entry name" value="CYCLASE-LIKE PROTEIN 2"/>
    <property type="match status" value="1"/>
</dbReference>
<sequence>MSHYRAAFDAEITFSNGGGISVHGFRLDIPGPTISHDALATLLVRHLGLLMVDQVTFSKLEIIEEPHKGSRGGPSDPAAAVAAQRREKVELSHVIEEGMTTYPGLPGPTFTDHLSRADSRDSYAPGTEFAIGRIDMVGNTGTYLDSPFHRYAEGSDLADLPLDSVADVPIVVVDLTGSAERGITARALAPYDLAGAAVLLHTGWDAHWRTQKYGDAHSAPYVTEDGANYLVEAGAVLVGIDAVNIDDTTGDTRPAHSILLAARVPVLEHMTNLGQLPLSGARLHAAPPRVRGFGTFPVRAYALV</sequence>
<dbReference type="InterPro" id="IPR007325">
    <property type="entry name" value="KFase/CYL"/>
</dbReference>
<proteinExistence type="predicted"/>
<dbReference type="Gene3D" id="3.50.30.50">
    <property type="entry name" value="Putative cyclase"/>
    <property type="match status" value="1"/>
</dbReference>
<evidence type="ECO:0000313" key="2">
    <source>
        <dbReference type="Proteomes" id="UP000662939"/>
    </source>
</evidence>
<dbReference type="RefSeq" id="WP_213171733.1">
    <property type="nucleotide sequence ID" value="NZ_CP070496.1"/>
</dbReference>
<organism evidence="1 2">
    <name type="scientific">Natronoglycomyces albus</name>
    <dbReference type="NCBI Taxonomy" id="2811108"/>
    <lineage>
        <taxon>Bacteria</taxon>
        <taxon>Bacillati</taxon>
        <taxon>Actinomycetota</taxon>
        <taxon>Actinomycetes</taxon>
        <taxon>Glycomycetales</taxon>
        <taxon>Glycomycetaceae</taxon>
        <taxon>Natronoglycomyces</taxon>
    </lineage>
</organism>
<dbReference type="AlphaFoldDB" id="A0A895XIV0"/>
<dbReference type="InterPro" id="IPR037175">
    <property type="entry name" value="KFase_sf"/>
</dbReference>
<accession>A0A895XIV0</accession>
<gene>
    <name evidence="1" type="ORF">JQS30_01980</name>
</gene>
<dbReference type="SUPFAM" id="SSF102198">
    <property type="entry name" value="Putative cyclase"/>
    <property type="match status" value="1"/>
</dbReference>